<accession>A0ABX0JWN8</accession>
<name>A0ABX0JWN8_9PROT</name>
<organism evidence="1 2">
    <name type="scientific">Acetobacter musti</name>
    <dbReference type="NCBI Taxonomy" id="864732"/>
    <lineage>
        <taxon>Bacteria</taxon>
        <taxon>Pseudomonadati</taxon>
        <taxon>Pseudomonadota</taxon>
        <taxon>Alphaproteobacteria</taxon>
        <taxon>Acetobacterales</taxon>
        <taxon>Acetobacteraceae</taxon>
        <taxon>Acetobacter</taxon>
    </lineage>
</organism>
<evidence type="ECO:0000313" key="1">
    <source>
        <dbReference type="EMBL" id="NHN86976.1"/>
    </source>
</evidence>
<dbReference type="RefSeq" id="WP_206752629.1">
    <property type="nucleotide sequence ID" value="NZ_WOTB01000092.1"/>
</dbReference>
<protein>
    <submittedName>
        <fullName evidence="1">Uncharacterized protein</fullName>
    </submittedName>
</protein>
<sequence>MMATIGAVHVEHPHEAKTPSTSYRCQIVDFSLGCYKGILDWVRFAYERKHARGGRRMLYVHLAVRLNALKGDRLHFTIFIEMRGGPHFSDRAISYHLA</sequence>
<gene>
    <name evidence="1" type="ORF">GOB93_20710</name>
</gene>
<reference evidence="1 2" key="1">
    <citation type="journal article" date="2020" name="Int. J. Syst. Evol. Microbiol.">
        <title>Novel acetic acid bacteria from cider fermentations: Acetobacter conturbans sp. nov. and Acetobacter fallax sp. nov.</title>
        <authorList>
            <person name="Sombolestani A.S."/>
            <person name="Cleenwerck I."/>
            <person name="Cnockaert M."/>
            <person name="Borremans W."/>
            <person name="Wieme A.D."/>
            <person name="De Vuyst L."/>
            <person name="Vandamme P."/>
        </authorList>
    </citation>
    <scope>NUCLEOTIDE SEQUENCE [LARGE SCALE GENOMIC DNA]</scope>
    <source>
        <strain evidence="1 2">LMG 30640</strain>
    </source>
</reference>
<keyword evidence="2" id="KW-1185">Reference proteome</keyword>
<proteinExistence type="predicted"/>
<evidence type="ECO:0000313" key="2">
    <source>
        <dbReference type="Proteomes" id="UP000635278"/>
    </source>
</evidence>
<dbReference type="EMBL" id="WOTB01000092">
    <property type="protein sequence ID" value="NHN86976.1"/>
    <property type="molecule type" value="Genomic_DNA"/>
</dbReference>
<dbReference type="Proteomes" id="UP000635278">
    <property type="component" value="Unassembled WGS sequence"/>
</dbReference>
<comment type="caution">
    <text evidence="1">The sequence shown here is derived from an EMBL/GenBank/DDBJ whole genome shotgun (WGS) entry which is preliminary data.</text>
</comment>